<dbReference type="InterPro" id="IPR052718">
    <property type="entry name" value="NmrA-type_oxidoreductase"/>
</dbReference>
<dbReference type="PANTHER" id="PTHR47129">
    <property type="entry name" value="QUINONE OXIDOREDUCTASE 2"/>
    <property type="match status" value="1"/>
</dbReference>
<evidence type="ECO:0000259" key="2">
    <source>
        <dbReference type="Pfam" id="PF05368"/>
    </source>
</evidence>
<dbReference type="AlphaFoldDB" id="A0A4R0R1K5"/>
<dbReference type="STRING" id="92696.A0A4R0R1K5"/>
<accession>A0A4R0R1K5</accession>
<feature type="domain" description="NmrA-like" evidence="2">
    <location>
        <begin position="5"/>
        <end position="251"/>
    </location>
</feature>
<evidence type="ECO:0000313" key="3">
    <source>
        <dbReference type="EMBL" id="TCD60791.1"/>
    </source>
</evidence>
<dbReference type="Pfam" id="PF05368">
    <property type="entry name" value="NmrA"/>
    <property type="match status" value="1"/>
</dbReference>
<keyword evidence="4" id="KW-1185">Reference proteome</keyword>
<organism evidence="3 4">
    <name type="scientific">Steccherinum ochraceum</name>
    <dbReference type="NCBI Taxonomy" id="92696"/>
    <lineage>
        <taxon>Eukaryota</taxon>
        <taxon>Fungi</taxon>
        <taxon>Dikarya</taxon>
        <taxon>Basidiomycota</taxon>
        <taxon>Agaricomycotina</taxon>
        <taxon>Agaricomycetes</taxon>
        <taxon>Polyporales</taxon>
        <taxon>Steccherinaceae</taxon>
        <taxon>Steccherinum</taxon>
    </lineage>
</organism>
<protein>
    <recommendedName>
        <fullName evidence="2">NmrA-like domain-containing protein</fullName>
    </recommendedName>
</protein>
<reference evidence="3 4" key="1">
    <citation type="submission" date="2018-11" db="EMBL/GenBank/DDBJ databases">
        <title>Genome assembly of Steccherinum ochraceum LE-BIN_3174, the white-rot fungus of the Steccherinaceae family (The Residual Polyporoid clade, Polyporales, Basidiomycota).</title>
        <authorList>
            <person name="Fedorova T.V."/>
            <person name="Glazunova O.A."/>
            <person name="Landesman E.O."/>
            <person name="Moiseenko K.V."/>
            <person name="Psurtseva N.V."/>
            <person name="Savinova O.S."/>
            <person name="Shakhova N.V."/>
            <person name="Tyazhelova T.V."/>
            <person name="Vasina D.V."/>
        </authorList>
    </citation>
    <scope>NUCLEOTIDE SEQUENCE [LARGE SCALE GENOMIC DNA]</scope>
    <source>
        <strain evidence="3 4">LE-BIN_3174</strain>
    </source>
</reference>
<dbReference type="Gene3D" id="3.40.50.720">
    <property type="entry name" value="NAD(P)-binding Rossmann-like Domain"/>
    <property type="match status" value="1"/>
</dbReference>
<comment type="caution">
    <text evidence="3">The sequence shown here is derived from an EMBL/GenBank/DDBJ whole genome shotgun (WGS) entry which is preliminary data.</text>
</comment>
<dbReference type="PANTHER" id="PTHR47129:SF1">
    <property type="entry name" value="NMRA-LIKE DOMAIN-CONTAINING PROTEIN"/>
    <property type="match status" value="1"/>
</dbReference>
<evidence type="ECO:0000313" key="4">
    <source>
        <dbReference type="Proteomes" id="UP000292702"/>
    </source>
</evidence>
<feature type="region of interest" description="Disordered" evidence="1">
    <location>
        <begin position="323"/>
        <end position="342"/>
    </location>
</feature>
<name>A0A4R0R1K5_9APHY</name>
<sequence length="342" mass="37637">MTKYVLTGATGNLGSRVLKHMLNIVKDTDEIVVSLYNPSGAGPFITDLSRQSKITVRQGDFAKSDSLRDVFRGADKLLIVSYPSMAHQIRVDRHLAAIDAAIAANREEGAGRKLHLYYTSLAFQVEDAEKEPHSQEVFKPEVMKAHLDTEAHLKKVAEENSNFTYTSIREGIYNESYPLYFGYFDPSEGKDDVVVPLPYGDGGIAFACWEDLAEGTAKIMTADSGYENKTVTLTGAEAVTLSEIAEQISSILPGNRHLTVKAVDLEHFVTSKQTASRDEDLLRKWSTTYTAIGLKQLAKVNPLLEELLGRKPKPLDETLREMLGVGGSGGAEETSRYSRTTA</sequence>
<gene>
    <name evidence="3" type="ORF">EIP91_009520</name>
</gene>
<evidence type="ECO:0000256" key="1">
    <source>
        <dbReference type="SAM" id="MobiDB-lite"/>
    </source>
</evidence>
<proteinExistence type="predicted"/>
<dbReference type="Gene3D" id="3.90.25.10">
    <property type="entry name" value="UDP-galactose 4-epimerase, domain 1"/>
    <property type="match status" value="1"/>
</dbReference>
<dbReference type="Proteomes" id="UP000292702">
    <property type="component" value="Unassembled WGS sequence"/>
</dbReference>
<dbReference type="SUPFAM" id="SSF51735">
    <property type="entry name" value="NAD(P)-binding Rossmann-fold domains"/>
    <property type="match status" value="1"/>
</dbReference>
<dbReference type="OrthoDB" id="419598at2759"/>
<dbReference type="InterPro" id="IPR008030">
    <property type="entry name" value="NmrA-like"/>
</dbReference>
<dbReference type="EMBL" id="RWJN01000544">
    <property type="protein sequence ID" value="TCD60791.1"/>
    <property type="molecule type" value="Genomic_DNA"/>
</dbReference>
<dbReference type="InterPro" id="IPR036291">
    <property type="entry name" value="NAD(P)-bd_dom_sf"/>
</dbReference>